<gene>
    <name evidence="3" type="ORF">HNAJ_LOCUS5154</name>
</gene>
<keyword evidence="2" id="KW-0472">Membrane</keyword>
<proteinExistence type="predicted"/>
<organism evidence="5">
    <name type="scientific">Rodentolepis nana</name>
    <name type="common">Dwarf tapeworm</name>
    <name type="synonym">Hymenolepis nana</name>
    <dbReference type="NCBI Taxonomy" id="102285"/>
    <lineage>
        <taxon>Eukaryota</taxon>
        <taxon>Metazoa</taxon>
        <taxon>Spiralia</taxon>
        <taxon>Lophotrochozoa</taxon>
        <taxon>Platyhelminthes</taxon>
        <taxon>Cestoda</taxon>
        <taxon>Eucestoda</taxon>
        <taxon>Cyclophyllidea</taxon>
        <taxon>Hymenolepididae</taxon>
        <taxon>Rodentolepis</taxon>
    </lineage>
</organism>
<keyword evidence="2" id="KW-1133">Transmembrane helix</keyword>
<keyword evidence="2" id="KW-0812">Transmembrane</keyword>
<feature type="region of interest" description="Disordered" evidence="1">
    <location>
        <begin position="158"/>
        <end position="186"/>
    </location>
</feature>
<reference evidence="5" key="1">
    <citation type="submission" date="2017-02" db="UniProtKB">
        <authorList>
            <consortium name="WormBaseParasite"/>
        </authorList>
    </citation>
    <scope>IDENTIFICATION</scope>
</reference>
<feature type="compositionally biased region" description="Basic residues" evidence="1">
    <location>
        <begin position="176"/>
        <end position="185"/>
    </location>
</feature>
<dbReference type="Proteomes" id="UP000278807">
    <property type="component" value="Unassembled WGS sequence"/>
</dbReference>
<dbReference type="WBParaSite" id="HNAJ_0000515801-mRNA-1">
    <property type="protein sequence ID" value="HNAJ_0000515801-mRNA-1"/>
    <property type="gene ID" value="HNAJ_0000515801"/>
</dbReference>
<dbReference type="AlphaFoldDB" id="A0A0R3TDL9"/>
<evidence type="ECO:0000256" key="1">
    <source>
        <dbReference type="SAM" id="MobiDB-lite"/>
    </source>
</evidence>
<protein>
    <submittedName>
        <fullName evidence="3 5">Uncharacterized protein</fullName>
    </submittedName>
</protein>
<evidence type="ECO:0000256" key="2">
    <source>
        <dbReference type="SAM" id="Phobius"/>
    </source>
</evidence>
<keyword evidence="4" id="KW-1185">Reference proteome</keyword>
<name>A0A0R3TDL9_RODNA</name>
<sequence length="210" mass="24095">MDFVPMSGISKFRAYSGCTAEYFLGNAKWHEVCYRSQCNQMKIYAEATLLTPPPPLLLLLIVLFLRLLFVLIILGQWTNVLHKKAGILTLKLEWKEALAQQSRAAFEENHEEAGPRFFVAPRRKHPTGTAVNVFTSSLSAPTAFPRAKFAKYDINVKPPSPQPQFPPSRIMSQRTQRQRTQSRHTRLTESYRKFVAPENFYTSTLICFIQ</sequence>
<evidence type="ECO:0000313" key="3">
    <source>
        <dbReference type="EMBL" id="VDO01014.1"/>
    </source>
</evidence>
<evidence type="ECO:0000313" key="4">
    <source>
        <dbReference type="Proteomes" id="UP000278807"/>
    </source>
</evidence>
<feature type="transmembrane region" description="Helical" evidence="2">
    <location>
        <begin position="56"/>
        <end position="74"/>
    </location>
</feature>
<reference evidence="3 4" key="2">
    <citation type="submission" date="2018-11" db="EMBL/GenBank/DDBJ databases">
        <authorList>
            <consortium name="Pathogen Informatics"/>
        </authorList>
    </citation>
    <scope>NUCLEOTIDE SEQUENCE [LARGE SCALE GENOMIC DNA]</scope>
</reference>
<evidence type="ECO:0000313" key="5">
    <source>
        <dbReference type="WBParaSite" id="HNAJ_0000515801-mRNA-1"/>
    </source>
</evidence>
<accession>A0A0R3TDL9</accession>
<dbReference type="EMBL" id="UZAE01004128">
    <property type="protein sequence ID" value="VDO01014.1"/>
    <property type="molecule type" value="Genomic_DNA"/>
</dbReference>